<dbReference type="PROSITE" id="PS50011">
    <property type="entry name" value="PROTEIN_KINASE_DOM"/>
    <property type="match status" value="1"/>
</dbReference>
<dbReference type="SUPFAM" id="SSF56112">
    <property type="entry name" value="Protein kinase-like (PK-like)"/>
    <property type="match status" value="1"/>
</dbReference>
<keyword evidence="4" id="KW-1185">Reference proteome</keyword>
<reference evidence="3 4" key="1">
    <citation type="submission" date="2010-05" db="EMBL/GenBank/DDBJ databases">
        <title>The Genome Sequence of Thecamonas trahens ATCC 50062.</title>
        <authorList>
            <consortium name="The Broad Institute Genome Sequencing Platform"/>
            <person name="Russ C."/>
            <person name="Cuomo C."/>
            <person name="Shea T."/>
            <person name="Young S.K."/>
            <person name="Zeng Q."/>
            <person name="Koehrsen M."/>
            <person name="Haas B."/>
            <person name="Borodovsky M."/>
            <person name="Guigo R."/>
            <person name="Alvarado L."/>
            <person name="Berlin A."/>
            <person name="Bochicchio J."/>
            <person name="Borenstein D."/>
            <person name="Chapman S."/>
            <person name="Chen Z."/>
            <person name="Freedman E."/>
            <person name="Gellesch M."/>
            <person name="Goldberg J."/>
            <person name="Griggs A."/>
            <person name="Gujja S."/>
            <person name="Heilman E."/>
            <person name="Heiman D."/>
            <person name="Hepburn T."/>
            <person name="Howarth C."/>
            <person name="Jen D."/>
            <person name="Larson L."/>
            <person name="Mehta T."/>
            <person name="Park D."/>
            <person name="Pearson M."/>
            <person name="Roberts A."/>
            <person name="Saif S."/>
            <person name="Shenoy N."/>
            <person name="Sisk P."/>
            <person name="Stolte C."/>
            <person name="Sykes S."/>
            <person name="Thomson T."/>
            <person name="Walk T."/>
            <person name="White J."/>
            <person name="Yandava C."/>
            <person name="Burger G."/>
            <person name="Gray M.W."/>
            <person name="Holland P.W.H."/>
            <person name="King N."/>
            <person name="Lang F.B.F."/>
            <person name="Roger A.J."/>
            <person name="Ruiz-Trillo I."/>
            <person name="Lander E."/>
            <person name="Nusbaum C."/>
        </authorList>
    </citation>
    <scope>NUCLEOTIDE SEQUENCE [LARGE SCALE GENOMIC DNA]</scope>
    <source>
        <strain evidence="3 4">ATCC 50062</strain>
    </source>
</reference>
<organism evidence="3 4">
    <name type="scientific">Thecamonas trahens ATCC 50062</name>
    <dbReference type="NCBI Taxonomy" id="461836"/>
    <lineage>
        <taxon>Eukaryota</taxon>
        <taxon>Apusozoa</taxon>
        <taxon>Apusomonadida</taxon>
        <taxon>Apusomonadidae</taxon>
        <taxon>Thecamonas</taxon>
    </lineage>
</organism>
<evidence type="ECO:0000256" key="1">
    <source>
        <dbReference type="SAM" id="MobiDB-lite"/>
    </source>
</evidence>
<keyword evidence="3" id="KW-0418">Kinase</keyword>
<dbReference type="GeneID" id="25563216"/>
<protein>
    <submittedName>
        <fullName evidence="3">Serine/threonine protein kinase</fullName>
    </submittedName>
</protein>
<sequence length="340" mass="35734">MTSETPPWTEFATGEVVVEDDTSRAFSIFPATLRSTGEAVAATGWLEADDDDLAVLIHQVQAYGVVHGILSGIGLVRNSAGLVRIVLEAPAGGWLADRMRRRRGGSDGAGDDAAPVRSETQIIGDSSDSSDDDGYGFAPLLIGDAAWVVREVAGTLKMMLEADQAVPGISMEMIGFSADGEVRLQNPGAMLATRKWYAGGSSSMMLSDTGLLPHYLCPETLTMTSIAPPEQAPWSLGILVYELLVGEPPMADTHLMRALFVIPSRGLDLGAVDIAAEALDLVGAVCALEREARLGVSGRTIALDDVLAHPFFGAASAGLGSPGDAEWVPKDEEPSPLDDM</sequence>
<dbReference type="Proteomes" id="UP000054408">
    <property type="component" value="Unassembled WGS sequence"/>
</dbReference>
<keyword evidence="3" id="KW-0808">Transferase</keyword>
<proteinExistence type="predicted"/>
<accession>A0A0L0D7C9</accession>
<dbReference type="EMBL" id="GL349445">
    <property type="protein sequence ID" value="KNC47203.1"/>
    <property type="molecule type" value="Genomic_DNA"/>
</dbReference>
<evidence type="ECO:0000313" key="3">
    <source>
        <dbReference type="EMBL" id="KNC47203.1"/>
    </source>
</evidence>
<feature type="region of interest" description="Disordered" evidence="1">
    <location>
        <begin position="100"/>
        <end position="131"/>
    </location>
</feature>
<dbReference type="STRING" id="461836.A0A0L0D7C9"/>
<dbReference type="AlphaFoldDB" id="A0A0L0D7C9"/>
<dbReference type="GO" id="GO:0004674">
    <property type="term" value="F:protein serine/threonine kinase activity"/>
    <property type="evidence" value="ECO:0007669"/>
    <property type="project" value="UniProtKB-KW"/>
</dbReference>
<dbReference type="InterPro" id="IPR000719">
    <property type="entry name" value="Prot_kinase_dom"/>
</dbReference>
<dbReference type="RefSeq" id="XP_013759972.1">
    <property type="nucleotide sequence ID" value="XM_013904518.1"/>
</dbReference>
<dbReference type="InterPro" id="IPR011009">
    <property type="entry name" value="Kinase-like_dom_sf"/>
</dbReference>
<keyword evidence="3" id="KW-0723">Serine/threonine-protein kinase</keyword>
<dbReference type="Gene3D" id="1.10.510.10">
    <property type="entry name" value="Transferase(Phosphotransferase) domain 1"/>
    <property type="match status" value="1"/>
</dbReference>
<name>A0A0L0D7C9_THETB</name>
<evidence type="ECO:0000259" key="2">
    <source>
        <dbReference type="PROSITE" id="PS50011"/>
    </source>
</evidence>
<feature type="domain" description="Protein kinase" evidence="2">
    <location>
        <begin position="1"/>
        <end position="312"/>
    </location>
</feature>
<gene>
    <name evidence="3" type="ORF">AMSG_03631</name>
</gene>
<evidence type="ECO:0000313" key="4">
    <source>
        <dbReference type="Proteomes" id="UP000054408"/>
    </source>
</evidence>
<dbReference type="GO" id="GO:0005524">
    <property type="term" value="F:ATP binding"/>
    <property type="evidence" value="ECO:0007669"/>
    <property type="project" value="InterPro"/>
</dbReference>